<feature type="domain" description="Xylose isomerase-like TIM barrel" evidence="1">
    <location>
        <begin position="28"/>
        <end position="286"/>
    </location>
</feature>
<comment type="caution">
    <text evidence="2">The sequence shown here is derived from an EMBL/GenBank/DDBJ whole genome shotgun (WGS) entry which is preliminary data.</text>
</comment>
<proteinExistence type="predicted"/>
<gene>
    <name evidence="2" type="ORF">GNE07_05050</name>
</gene>
<dbReference type="InterPro" id="IPR036237">
    <property type="entry name" value="Xyl_isomerase-like_sf"/>
</dbReference>
<protein>
    <submittedName>
        <fullName evidence="2">TIM barrel protein</fullName>
    </submittedName>
</protein>
<dbReference type="InterPro" id="IPR050312">
    <property type="entry name" value="IolE/XylAMocC-like"/>
</dbReference>
<dbReference type="Proteomes" id="UP000434223">
    <property type="component" value="Unassembled WGS sequence"/>
</dbReference>
<dbReference type="Pfam" id="PF01261">
    <property type="entry name" value="AP_endonuc_2"/>
    <property type="match status" value="1"/>
</dbReference>
<name>A0AAW9WB69_9FIRM</name>
<organism evidence="2 3">
    <name type="scientific">Hungatella hathewayi</name>
    <dbReference type="NCBI Taxonomy" id="154046"/>
    <lineage>
        <taxon>Bacteria</taxon>
        <taxon>Bacillati</taxon>
        <taxon>Bacillota</taxon>
        <taxon>Clostridia</taxon>
        <taxon>Lachnospirales</taxon>
        <taxon>Lachnospiraceae</taxon>
        <taxon>Hungatella</taxon>
    </lineage>
</organism>
<reference evidence="2 3" key="1">
    <citation type="submission" date="2019-09" db="EMBL/GenBank/DDBJ databases">
        <title>Draft genome sequencing of Hungatella hathewayi 123Y-2.</title>
        <authorList>
            <person name="Lv Q."/>
            <person name="Li S."/>
        </authorList>
    </citation>
    <scope>NUCLEOTIDE SEQUENCE [LARGE SCALE GENOMIC DNA]</scope>
    <source>
        <strain evidence="2 3">123Y-2</strain>
    </source>
</reference>
<dbReference type="PANTHER" id="PTHR12110:SF53">
    <property type="entry name" value="BLR5974 PROTEIN"/>
    <property type="match status" value="1"/>
</dbReference>
<dbReference type="EMBL" id="WNME01000002">
    <property type="protein sequence ID" value="MUB62436.1"/>
    <property type="molecule type" value="Genomic_DNA"/>
</dbReference>
<sequence length="308" mass="35176">MADREGHMKKGIHYWGLPHTMNLREKMEFAKRLGFEGIELVIVEKGELQPDCRKEELMTIRRTAKETGIEIISVSSSLNWKCSFTSNDAQIRKKAGEMLRKQLYIAAELHSEVALALPGFVTADFISDEIHPSFRIHGEEDYHPGLEIIDYKTAYERSLQAFEEIAPIAERVGVTVGIENIWNHFLMSPLEMRQFIDEIGSNYVQAYFDIGNVLPSGYPEQWIRILGSRMKRVHVKDFRKGCSSVQGFVNLLSGDIDFVKVMQALHETGYNGWITAEVNEKRDYPEFAAKVSALALEQLLMERSNSDV</sequence>
<evidence type="ECO:0000259" key="1">
    <source>
        <dbReference type="Pfam" id="PF01261"/>
    </source>
</evidence>
<accession>A0AAW9WB69</accession>
<evidence type="ECO:0000313" key="3">
    <source>
        <dbReference type="Proteomes" id="UP000434223"/>
    </source>
</evidence>
<dbReference type="InterPro" id="IPR013022">
    <property type="entry name" value="Xyl_isomerase-like_TIM-brl"/>
</dbReference>
<dbReference type="SUPFAM" id="SSF51658">
    <property type="entry name" value="Xylose isomerase-like"/>
    <property type="match status" value="1"/>
</dbReference>
<dbReference type="AlphaFoldDB" id="A0AAW9WB69"/>
<evidence type="ECO:0000313" key="2">
    <source>
        <dbReference type="EMBL" id="MUB62436.1"/>
    </source>
</evidence>
<dbReference type="PANTHER" id="PTHR12110">
    <property type="entry name" value="HYDROXYPYRUVATE ISOMERASE"/>
    <property type="match status" value="1"/>
</dbReference>
<dbReference type="Gene3D" id="3.20.20.150">
    <property type="entry name" value="Divalent-metal-dependent TIM barrel enzymes"/>
    <property type="match status" value="1"/>
</dbReference>